<dbReference type="AlphaFoldDB" id="A0A2S4PPL0"/>
<keyword evidence="9" id="KW-0813">Transport</keyword>
<dbReference type="OrthoDB" id="436405at2759"/>
<comment type="similarity">
    <text evidence="2 9">Belongs to the TIM21 family.</text>
</comment>
<dbReference type="InterPro" id="IPR013261">
    <property type="entry name" value="Tim21"/>
</dbReference>
<comment type="caution">
    <text evidence="10">The sequence shown here is derived from an EMBL/GenBank/DDBJ whole genome shotgun (WGS) entry which is preliminary data.</text>
</comment>
<dbReference type="Gene3D" id="3.10.450.320">
    <property type="entry name" value="Mitochondrial import inner membrane translocase subunit Tim21"/>
    <property type="match status" value="1"/>
</dbReference>
<dbReference type="EMBL" id="PEDP01001244">
    <property type="protein sequence ID" value="POS83980.1"/>
    <property type="molecule type" value="Genomic_DNA"/>
</dbReference>
<feature type="transmembrane region" description="Helical" evidence="9">
    <location>
        <begin position="68"/>
        <end position="89"/>
    </location>
</feature>
<keyword evidence="9" id="KW-0811">Translocation</keyword>
<accession>A0A2S4PPL0</accession>
<evidence type="ECO:0000256" key="1">
    <source>
        <dbReference type="ARBA" id="ARBA00004304"/>
    </source>
</evidence>
<dbReference type="GO" id="GO:0005744">
    <property type="term" value="C:TIM23 mitochondrial import inner membrane translocase complex"/>
    <property type="evidence" value="ECO:0007669"/>
    <property type="project" value="UniProtKB-UniRule"/>
</dbReference>
<evidence type="ECO:0000256" key="4">
    <source>
        <dbReference type="ARBA" id="ARBA00022692"/>
    </source>
</evidence>
<keyword evidence="9" id="KW-0653">Protein transport</keyword>
<keyword evidence="4 9" id="KW-0812">Transmembrane</keyword>
<evidence type="ECO:0000256" key="5">
    <source>
        <dbReference type="ARBA" id="ARBA00022946"/>
    </source>
</evidence>
<protein>
    <recommendedName>
        <fullName evidence="3 9">Mitochondrial import inner membrane translocase subunit Tim21</fullName>
    </recommendedName>
</protein>
<evidence type="ECO:0000256" key="8">
    <source>
        <dbReference type="ARBA" id="ARBA00023136"/>
    </source>
</evidence>
<reference evidence="10 11" key="1">
    <citation type="submission" date="2017-10" db="EMBL/GenBank/DDBJ databases">
        <title>Development of genomic resources for the powdery mildew, Erysiphe pulchra.</title>
        <authorList>
            <person name="Wadl P.A."/>
            <person name="Mack B.M."/>
            <person name="Moore G."/>
            <person name="Beltz S.B."/>
        </authorList>
    </citation>
    <scope>NUCLEOTIDE SEQUENCE [LARGE SCALE GENOMIC DNA]</scope>
    <source>
        <strain evidence="10">Cflorida</strain>
    </source>
</reference>
<keyword evidence="11" id="KW-1185">Reference proteome</keyword>
<evidence type="ECO:0000256" key="2">
    <source>
        <dbReference type="ARBA" id="ARBA00010867"/>
    </source>
</evidence>
<evidence type="ECO:0000256" key="6">
    <source>
        <dbReference type="ARBA" id="ARBA00022989"/>
    </source>
</evidence>
<proteinExistence type="inferred from homology"/>
<comment type="function">
    <text evidence="9">Essential component of the TIM23 complex, a complex that mediates the translocation of transit peptide-containing proteins across the mitochondrial inner membrane.</text>
</comment>
<dbReference type="GO" id="GO:0030150">
    <property type="term" value="P:protein import into mitochondrial matrix"/>
    <property type="evidence" value="ECO:0007669"/>
    <property type="project" value="UniProtKB-UniRule"/>
</dbReference>
<gene>
    <name evidence="10" type="ORF">EPUL_002342</name>
</gene>
<dbReference type="InterPro" id="IPR038552">
    <property type="entry name" value="Tim21_IMS_sf"/>
</dbReference>
<name>A0A2S4PPL0_9PEZI</name>
<evidence type="ECO:0000313" key="10">
    <source>
        <dbReference type="EMBL" id="POS83980.1"/>
    </source>
</evidence>
<keyword evidence="5" id="KW-0809">Transit peptide</keyword>
<dbReference type="STRING" id="225359.A0A2S4PPL0"/>
<dbReference type="PANTHER" id="PTHR13032:SF6">
    <property type="entry name" value="MITOCHONDRIAL IMPORT INNER MEMBRANE TRANSLOCASE SUBUNIT TIM21"/>
    <property type="match status" value="1"/>
</dbReference>
<keyword evidence="8 9" id="KW-0472">Membrane</keyword>
<evidence type="ECO:0000313" key="11">
    <source>
        <dbReference type="Proteomes" id="UP000237438"/>
    </source>
</evidence>
<keyword evidence="7 9" id="KW-0496">Mitochondrion</keyword>
<evidence type="ECO:0000256" key="7">
    <source>
        <dbReference type="ARBA" id="ARBA00023128"/>
    </source>
</evidence>
<sequence length="222" mass="25110">MQVRSRAVFSRISRTNYRQALAIRLFATHKTSTSEFKEKSLTNLNFNEFTPWSKLSKKGKFLRATRQTFNLGLIMCGTILSGGVAYLLYSEVFSSDSKTSHFNRSFDQIKKDPRCIAVLGDAKTITAYGTGMGGSWRKARPFLSTIETDKDGAQHLLLTYRVNGSKSSGTVYLHMIKRQTENEFTYKRLILDMKDKSIITLKDTDATASSAKKLKLFGVTWN</sequence>
<evidence type="ECO:0000256" key="3">
    <source>
        <dbReference type="ARBA" id="ARBA00020726"/>
    </source>
</evidence>
<comment type="subcellular location">
    <subcellularLocation>
        <location evidence="9">Mitochondrion inner membrane</location>
        <topology evidence="9">Single-pass membrane protein</topology>
    </subcellularLocation>
    <subcellularLocation>
        <location evidence="1">Mitochondrion membrane</location>
        <topology evidence="1">Single-pass membrane protein</topology>
    </subcellularLocation>
</comment>
<dbReference type="Pfam" id="PF08294">
    <property type="entry name" value="TIM21"/>
    <property type="match status" value="1"/>
</dbReference>
<organism evidence="10 11">
    <name type="scientific">Erysiphe pulchra</name>
    <dbReference type="NCBI Taxonomy" id="225359"/>
    <lineage>
        <taxon>Eukaryota</taxon>
        <taxon>Fungi</taxon>
        <taxon>Dikarya</taxon>
        <taxon>Ascomycota</taxon>
        <taxon>Pezizomycotina</taxon>
        <taxon>Leotiomycetes</taxon>
        <taxon>Erysiphales</taxon>
        <taxon>Erysiphaceae</taxon>
        <taxon>Erysiphe</taxon>
    </lineage>
</organism>
<evidence type="ECO:0000256" key="9">
    <source>
        <dbReference type="RuleBase" id="RU367142"/>
    </source>
</evidence>
<keyword evidence="9" id="KW-0999">Mitochondrion inner membrane</keyword>
<keyword evidence="6 9" id="KW-1133">Transmembrane helix</keyword>
<comment type="subunit">
    <text evidence="9">Component of the TIM23 complex.</text>
</comment>
<dbReference type="Proteomes" id="UP000237438">
    <property type="component" value="Unassembled WGS sequence"/>
</dbReference>
<dbReference type="PANTHER" id="PTHR13032">
    <property type="entry name" value="MITOCHONDRIAL IMPORT INNER MEMBRANE TRANSLOCASE SUBUNIT TIM21"/>
    <property type="match status" value="1"/>
</dbReference>